<feature type="transmembrane region" description="Helical" evidence="1">
    <location>
        <begin position="396"/>
        <end position="420"/>
    </location>
</feature>
<organism evidence="3">
    <name type="scientific">uncultured delta proteobacterium</name>
    <dbReference type="NCBI Taxonomy" id="34034"/>
    <lineage>
        <taxon>Bacteria</taxon>
        <taxon>Deltaproteobacteria</taxon>
        <taxon>environmental samples</taxon>
    </lineage>
</organism>
<dbReference type="EMBL" id="FLUQ01000001">
    <property type="protein sequence ID" value="SBV99339.1"/>
    <property type="molecule type" value="Genomic_DNA"/>
</dbReference>
<feature type="transmembrane region" description="Helical" evidence="1">
    <location>
        <begin position="514"/>
        <end position="535"/>
    </location>
</feature>
<keyword evidence="1" id="KW-0472">Membrane</keyword>
<feature type="domain" description="TRAP C4-dicarboxylate transport system permease DctM subunit" evidence="2">
    <location>
        <begin position="108"/>
        <end position="544"/>
    </location>
</feature>
<evidence type="ECO:0000313" key="3">
    <source>
        <dbReference type="EMBL" id="SBV99339.1"/>
    </source>
</evidence>
<dbReference type="InterPro" id="IPR010656">
    <property type="entry name" value="DctM"/>
</dbReference>
<reference evidence="3" key="1">
    <citation type="submission" date="2016-04" db="EMBL/GenBank/DDBJ databases">
        <authorList>
            <person name="Evans L.H."/>
            <person name="Alamgir A."/>
            <person name="Owens N."/>
            <person name="Weber N.D."/>
            <person name="Virtaneva K."/>
            <person name="Barbian K."/>
            <person name="Babar A."/>
            <person name="Rosenke K."/>
        </authorList>
    </citation>
    <scope>NUCLEOTIDE SEQUENCE</scope>
    <source>
        <strain evidence="3">86</strain>
    </source>
</reference>
<feature type="transmembrane region" description="Helical" evidence="1">
    <location>
        <begin position="426"/>
        <end position="448"/>
    </location>
</feature>
<evidence type="ECO:0000256" key="1">
    <source>
        <dbReference type="SAM" id="Phobius"/>
    </source>
</evidence>
<feature type="transmembrane region" description="Helical" evidence="1">
    <location>
        <begin position="218"/>
        <end position="245"/>
    </location>
</feature>
<protein>
    <submittedName>
        <fullName evidence="3">TRAP transporter, 4TM/12TM fusion protein</fullName>
    </submittedName>
</protein>
<dbReference type="NCBIfam" id="TIGR02123">
    <property type="entry name" value="TRAP_fused"/>
    <property type="match status" value="1"/>
</dbReference>
<feature type="transmembrane region" description="Helical" evidence="1">
    <location>
        <begin position="62"/>
        <end position="84"/>
    </location>
</feature>
<sequence length="629" mass="65932">MQPKDTALQWTVKGIAIIFALFSITIALVPYDALSARSSHLLFALVLTFLSAGILKNKSRNLLATVFYITLAVLAAACCAYIIMNAYDLQQERLGVYTMEDRYAGGILILLIIIATWRTFGLVMTLIVFSFMAYLFFGQHLPSAIGHPGISLNRIIGNLGLSTEGVFGSPIGASTSVISAFIIFAAFLEVSGAANLFMSLSMALFGRFSGGAAKVAVVASSLFGAISGSAAANVAGTGMITIPLMKKSGFSPRMAGAVEATASSGGQIMPPIMGAAAFIMAEVLSVPYTTVMVAAIVPAIIYYVAIFFGVDLYSRKHGIKGVAYEGPGGREMLLKQGHMLLPLVILIVLIAAFSTSPQYAALWGTLSIVVVSWVRKETRFGFKKLIDSLYQGAMGVLSISVICAASGLIIGIFTVTGIGLKLSSAIISFAGGSLLALLVLAMIASLILGMGVPTVAAYLILAILVAPAVTGFGVLPIAAHMFVFYFGIISAITPPVALAAYVAAGIADDKPMQVGVEACLLALPAFLLPYIFVYHPGLLMVGTWTEIVPVVISSIVGSFLCAVAVQGYMFTRIRPWERLLIFGCSLCALTPEPITDVIGLGGAGVLLFIFYSRAKREKAAIADTAGAAA</sequence>
<feature type="transmembrane region" description="Helical" evidence="1">
    <location>
        <begin position="291"/>
        <end position="313"/>
    </location>
</feature>
<feature type="transmembrane region" description="Helical" evidence="1">
    <location>
        <begin position="333"/>
        <end position="353"/>
    </location>
</feature>
<dbReference type="PANTHER" id="PTHR43849:SF2">
    <property type="entry name" value="BLL3936 PROTEIN"/>
    <property type="match status" value="1"/>
</dbReference>
<dbReference type="AlphaFoldDB" id="A0A212JIQ8"/>
<keyword evidence="1" id="KW-1133">Transmembrane helix</keyword>
<feature type="transmembrane region" description="Helical" evidence="1">
    <location>
        <begin position="37"/>
        <end position="55"/>
    </location>
</feature>
<feature type="transmembrane region" description="Helical" evidence="1">
    <location>
        <begin position="12"/>
        <end position="31"/>
    </location>
</feature>
<gene>
    <name evidence="3" type="ORF">KL86DPRO_11568</name>
</gene>
<evidence type="ECO:0000259" key="2">
    <source>
        <dbReference type="Pfam" id="PF06808"/>
    </source>
</evidence>
<dbReference type="Pfam" id="PF06808">
    <property type="entry name" value="DctM"/>
    <property type="match status" value="1"/>
</dbReference>
<feature type="transmembrane region" description="Helical" evidence="1">
    <location>
        <begin position="484"/>
        <end position="507"/>
    </location>
</feature>
<accession>A0A212JIQ8</accession>
<feature type="transmembrane region" description="Helical" evidence="1">
    <location>
        <begin position="104"/>
        <end position="137"/>
    </location>
</feature>
<keyword evidence="1" id="KW-0812">Transmembrane</keyword>
<feature type="transmembrane region" description="Helical" evidence="1">
    <location>
        <begin position="455"/>
        <end position="478"/>
    </location>
</feature>
<dbReference type="InterPro" id="IPR011853">
    <property type="entry name" value="TRAP_DctM-Dct_fused"/>
</dbReference>
<proteinExistence type="predicted"/>
<feature type="transmembrane region" description="Helical" evidence="1">
    <location>
        <begin position="177"/>
        <end position="198"/>
    </location>
</feature>
<name>A0A212JIQ8_9DELT</name>
<dbReference type="PANTHER" id="PTHR43849">
    <property type="entry name" value="BLL3936 PROTEIN"/>
    <property type="match status" value="1"/>
</dbReference>
<feature type="transmembrane region" description="Helical" evidence="1">
    <location>
        <begin position="547"/>
        <end position="570"/>
    </location>
</feature>